<keyword evidence="7" id="KW-0539">Nucleus</keyword>
<evidence type="ECO:0000256" key="1">
    <source>
        <dbReference type="ARBA" id="ARBA00004123"/>
    </source>
</evidence>
<dbReference type="GO" id="GO:0016887">
    <property type="term" value="F:ATP hydrolysis activity"/>
    <property type="evidence" value="ECO:0007669"/>
    <property type="project" value="InterPro"/>
</dbReference>
<name>A0AAD5JQK9_9FUNG</name>
<dbReference type="Proteomes" id="UP001209540">
    <property type="component" value="Unassembled WGS sequence"/>
</dbReference>
<gene>
    <name evidence="12" type="ORF">BDA99DRAFT_469992</name>
</gene>
<comment type="similarity">
    <text evidence="2">Belongs to the activator 1 small subunits family.</text>
</comment>
<reference evidence="12" key="1">
    <citation type="journal article" date="2022" name="IScience">
        <title>Evolution of zygomycete secretomes and the origins of terrestrial fungal ecologies.</title>
        <authorList>
            <person name="Chang Y."/>
            <person name="Wang Y."/>
            <person name="Mondo S."/>
            <person name="Ahrendt S."/>
            <person name="Andreopoulos W."/>
            <person name="Barry K."/>
            <person name="Beard J."/>
            <person name="Benny G.L."/>
            <person name="Blankenship S."/>
            <person name="Bonito G."/>
            <person name="Cuomo C."/>
            <person name="Desiro A."/>
            <person name="Gervers K.A."/>
            <person name="Hundley H."/>
            <person name="Kuo A."/>
            <person name="LaButti K."/>
            <person name="Lang B.F."/>
            <person name="Lipzen A."/>
            <person name="O'Donnell K."/>
            <person name="Pangilinan J."/>
            <person name="Reynolds N."/>
            <person name="Sandor L."/>
            <person name="Smith M.E."/>
            <person name="Tsang A."/>
            <person name="Grigoriev I.V."/>
            <person name="Stajich J.E."/>
            <person name="Spatafora J.W."/>
        </authorList>
    </citation>
    <scope>NUCLEOTIDE SEQUENCE</scope>
    <source>
        <strain evidence="12">RSA 2281</strain>
    </source>
</reference>
<dbReference type="AlphaFoldDB" id="A0AAD5JQK9"/>
<dbReference type="CDD" id="cd18140">
    <property type="entry name" value="HLD_clamp_RFC"/>
    <property type="match status" value="1"/>
</dbReference>
<dbReference type="PANTHER" id="PTHR11669">
    <property type="entry name" value="REPLICATION FACTOR C / DNA POLYMERASE III GAMMA-TAU SUBUNIT"/>
    <property type="match status" value="1"/>
</dbReference>
<dbReference type="SMART" id="SM00382">
    <property type="entry name" value="AAA"/>
    <property type="match status" value="1"/>
</dbReference>
<evidence type="ECO:0000256" key="10">
    <source>
        <dbReference type="SAM" id="MobiDB-lite"/>
    </source>
</evidence>
<dbReference type="Pfam" id="PF08542">
    <property type="entry name" value="Rep_fac_C"/>
    <property type="match status" value="1"/>
</dbReference>
<dbReference type="InterPro" id="IPR003593">
    <property type="entry name" value="AAA+_ATPase"/>
</dbReference>
<evidence type="ECO:0000256" key="5">
    <source>
        <dbReference type="ARBA" id="ARBA00022840"/>
    </source>
</evidence>
<dbReference type="InterPro" id="IPR027417">
    <property type="entry name" value="P-loop_NTPase"/>
</dbReference>
<keyword evidence="3" id="KW-0235">DNA replication</keyword>
<evidence type="ECO:0000256" key="3">
    <source>
        <dbReference type="ARBA" id="ARBA00022705"/>
    </source>
</evidence>
<dbReference type="SUPFAM" id="SSF48019">
    <property type="entry name" value="post-AAA+ oligomerization domain-like"/>
    <property type="match status" value="1"/>
</dbReference>
<dbReference type="GO" id="GO:0031391">
    <property type="term" value="C:Elg1 RFC-like complex"/>
    <property type="evidence" value="ECO:0007669"/>
    <property type="project" value="UniProtKB-ARBA"/>
</dbReference>
<dbReference type="SUPFAM" id="SSF52540">
    <property type="entry name" value="P-loop containing nucleoside triphosphate hydrolases"/>
    <property type="match status" value="1"/>
</dbReference>
<dbReference type="GO" id="GO:0003689">
    <property type="term" value="F:DNA clamp loader activity"/>
    <property type="evidence" value="ECO:0007669"/>
    <property type="project" value="TreeGrafter"/>
</dbReference>
<evidence type="ECO:0000256" key="6">
    <source>
        <dbReference type="ARBA" id="ARBA00023125"/>
    </source>
</evidence>
<protein>
    <recommendedName>
        <fullName evidence="8">Replication factor C subunit 2</fullName>
    </recommendedName>
    <alternativeName>
        <fullName evidence="9">Activator 1 41 kDa subunit</fullName>
    </alternativeName>
</protein>
<keyword evidence="6" id="KW-0238">DNA-binding</keyword>
<keyword evidence="12" id="KW-0378">Hydrolase</keyword>
<evidence type="ECO:0000256" key="7">
    <source>
        <dbReference type="ARBA" id="ARBA00023242"/>
    </source>
</evidence>
<dbReference type="Gene3D" id="3.40.50.300">
    <property type="entry name" value="P-loop containing nucleotide triphosphate hydrolases"/>
    <property type="match status" value="1"/>
</dbReference>
<dbReference type="Pfam" id="PF00004">
    <property type="entry name" value="AAA"/>
    <property type="match status" value="1"/>
</dbReference>
<evidence type="ECO:0000313" key="13">
    <source>
        <dbReference type="Proteomes" id="UP001209540"/>
    </source>
</evidence>
<keyword evidence="13" id="KW-1185">Reference proteome</keyword>
<reference evidence="12" key="2">
    <citation type="submission" date="2023-02" db="EMBL/GenBank/DDBJ databases">
        <authorList>
            <consortium name="DOE Joint Genome Institute"/>
            <person name="Mondo S.J."/>
            <person name="Chang Y."/>
            <person name="Wang Y."/>
            <person name="Ahrendt S."/>
            <person name="Andreopoulos W."/>
            <person name="Barry K."/>
            <person name="Beard J."/>
            <person name="Benny G.L."/>
            <person name="Blankenship S."/>
            <person name="Bonito G."/>
            <person name="Cuomo C."/>
            <person name="Desiro A."/>
            <person name="Gervers K.A."/>
            <person name="Hundley H."/>
            <person name="Kuo A."/>
            <person name="LaButti K."/>
            <person name="Lang B.F."/>
            <person name="Lipzen A."/>
            <person name="O'Donnell K."/>
            <person name="Pangilinan J."/>
            <person name="Reynolds N."/>
            <person name="Sandor L."/>
            <person name="Smith M.W."/>
            <person name="Tsang A."/>
            <person name="Grigoriev I.V."/>
            <person name="Stajich J.E."/>
            <person name="Spatafora J.W."/>
        </authorList>
    </citation>
    <scope>NUCLEOTIDE SEQUENCE</scope>
    <source>
        <strain evidence="12">RSA 2281</strain>
    </source>
</reference>
<evidence type="ECO:0000256" key="4">
    <source>
        <dbReference type="ARBA" id="ARBA00022741"/>
    </source>
</evidence>
<dbReference type="EMBL" id="JAIXMP010000034">
    <property type="protein sequence ID" value="KAI9249749.1"/>
    <property type="molecule type" value="Genomic_DNA"/>
</dbReference>
<comment type="subcellular location">
    <subcellularLocation>
        <location evidence="1">Nucleus</location>
    </subcellularLocation>
</comment>
<dbReference type="Gene3D" id="1.10.8.60">
    <property type="match status" value="1"/>
</dbReference>
<evidence type="ECO:0000256" key="9">
    <source>
        <dbReference type="ARBA" id="ARBA00075373"/>
    </source>
</evidence>
<dbReference type="FunFam" id="3.40.50.300:FF:000237">
    <property type="entry name" value="replication factor C subunit 4"/>
    <property type="match status" value="1"/>
</dbReference>
<feature type="domain" description="AAA+ ATPase" evidence="11">
    <location>
        <begin position="58"/>
        <end position="192"/>
    </location>
</feature>
<feature type="region of interest" description="Disordered" evidence="10">
    <location>
        <begin position="1"/>
        <end position="22"/>
    </location>
</feature>
<dbReference type="GO" id="GO:0005663">
    <property type="term" value="C:DNA replication factor C complex"/>
    <property type="evidence" value="ECO:0007669"/>
    <property type="project" value="TreeGrafter"/>
</dbReference>
<dbReference type="GO" id="GO:0006271">
    <property type="term" value="P:DNA strand elongation involved in DNA replication"/>
    <property type="evidence" value="ECO:0007669"/>
    <property type="project" value="UniProtKB-ARBA"/>
</dbReference>
<dbReference type="InterPro" id="IPR050238">
    <property type="entry name" value="DNA_Rep/Repair_Clamp_Loader"/>
</dbReference>
<dbReference type="InterPro" id="IPR013748">
    <property type="entry name" value="Rep_factorC_C"/>
</dbReference>
<dbReference type="GO" id="GO:0006281">
    <property type="term" value="P:DNA repair"/>
    <property type="evidence" value="ECO:0007669"/>
    <property type="project" value="UniProtKB-ARBA"/>
</dbReference>
<dbReference type="Pfam" id="PF21960">
    <property type="entry name" value="RCF1-5-like_lid"/>
    <property type="match status" value="1"/>
</dbReference>
<dbReference type="GO" id="GO:0005634">
    <property type="term" value="C:nucleus"/>
    <property type="evidence" value="ECO:0007669"/>
    <property type="project" value="UniProtKB-SubCell"/>
</dbReference>
<dbReference type="PANTHER" id="PTHR11669:SF20">
    <property type="entry name" value="REPLICATION FACTOR C SUBUNIT 4"/>
    <property type="match status" value="1"/>
</dbReference>
<dbReference type="GO" id="GO:0005524">
    <property type="term" value="F:ATP binding"/>
    <property type="evidence" value="ECO:0007669"/>
    <property type="project" value="UniProtKB-KW"/>
</dbReference>
<dbReference type="CDD" id="cd00009">
    <property type="entry name" value="AAA"/>
    <property type="match status" value="1"/>
</dbReference>
<dbReference type="FunFam" id="1.20.272.10:FF:000011">
    <property type="entry name" value="Replication factor C subunit 2"/>
    <property type="match status" value="1"/>
</dbReference>
<dbReference type="Gene3D" id="1.20.272.10">
    <property type="match status" value="1"/>
</dbReference>
<accession>A0AAD5JQK9</accession>
<dbReference type="NCBIfam" id="NF001679">
    <property type="entry name" value="PRK00440.1"/>
    <property type="match status" value="1"/>
</dbReference>
<proteinExistence type="inferred from homology"/>
<dbReference type="InterPro" id="IPR047854">
    <property type="entry name" value="RFC_lid"/>
</dbReference>
<evidence type="ECO:0000256" key="8">
    <source>
        <dbReference type="ARBA" id="ARBA00040745"/>
    </source>
</evidence>
<evidence type="ECO:0000256" key="2">
    <source>
        <dbReference type="ARBA" id="ARBA00005378"/>
    </source>
</evidence>
<evidence type="ECO:0000313" key="12">
    <source>
        <dbReference type="EMBL" id="KAI9249749.1"/>
    </source>
</evidence>
<evidence type="ECO:0000259" key="11">
    <source>
        <dbReference type="SMART" id="SM00382"/>
    </source>
</evidence>
<keyword evidence="4" id="KW-0547">Nucleotide-binding</keyword>
<keyword evidence="5" id="KW-0067">ATP-binding</keyword>
<organism evidence="12 13">
    <name type="scientific">Phascolomyces articulosus</name>
    <dbReference type="NCBI Taxonomy" id="60185"/>
    <lineage>
        <taxon>Eukaryota</taxon>
        <taxon>Fungi</taxon>
        <taxon>Fungi incertae sedis</taxon>
        <taxon>Mucoromycota</taxon>
        <taxon>Mucoromycotina</taxon>
        <taxon>Mucoromycetes</taxon>
        <taxon>Mucorales</taxon>
        <taxon>Lichtheimiaceae</taxon>
        <taxon>Phascolomyces</taxon>
    </lineage>
</organism>
<feature type="compositionally biased region" description="Low complexity" evidence="10">
    <location>
        <begin position="8"/>
        <end position="17"/>
    </location>
</feature>
<dbReference type="InterPro" id="IPR003959">
    <property type="entry name" value="ATPase_AAA_core"/>
</dbReference>
<dbReference type="FunFam" id="1.10.8.60:FF:000032">
    <property type="entry name" value="Replication factor C subunit 4"/>
    <property type="match status" value="1"/>
</dbReference>
<dbReference type="GO" id="GO:0000076">
    <property type="term" value="P:DNA replication checkpoint signaling"/>
    <property type="evidence" value="ECO:0007669"/>
    <property type="project" value="UniProtKB-ARBA"/>
</dbReference>
<dbReference type="GO" id="GO:0003677">
    <property type="term" value="F:DNA binding"/>
    <property type="evidence" value="ECO:0007669"/>
    <property type="project" value="UniProtKB-KW"/>
</dbReference>
<sequence>MNNFFQARSSSNRPSNNAKEQVEEIKPWVEKYRPKSMDDIASQEQVVNVLRKSLQSENLPHLLFYGPPGTGKTSAILALARELYGPTLISSRVLELNASDERGIQVVREKVKNFSRTTVNKVANGYPSPPYKIVILDEADAMTKDAQSALRRTMETYSKTTRFCIICNYVSRIIEPITSRCAKFRFKSLPMDDLTNRLKYICTEENVELAHGTMDALIKTSNGDLRKAITFLQSASSLHRNGPIKDSTIKELAGVIPEEAFDIVVKAWQSNNFTEINEAIQNIMNAGYAGETIVLQIHDAVMRNEGITTVQKSKISQLLGQADICLVHGADDHLQILNLMLGISSILAE</sequence>
<dbReference type="InterPro" id="IPR008921">
    <property type="entry name" value="DNA_pol3_clamp-load_cplx_C"/>
</dbReference>
<comment type="caution">
    <text evidence="12">The sequence shown here is derived from an EMBL/GenBank/DDBJ whole genome shotgun (WGS) entry which is preliminary data.</text>
</comment>